<dbReference type="Proteomes" id="UP001458880">
    <property type="component" value="Unassembled WGS sequence"/>
</dbReference>
<proteinExistence type="predicted"/>
<evidence type="ECO:0000313" key="1">
    <source>
        <dbReference type="EMBL" id="KAK9711501.1"/>
    </source>
</evidence>
<sequence>MLGSEDQTIDELRETECLNETLRRRIWQQRTAEQDIARRDLTAAVPKDRTIVSSGVYYTWYRYRLLLRIEV</sequence>
<evidence type="ECO:0000313" key="2">
    <source>
        <dbReference type="Proteomes" id="UP001458880"/>
    </source>
</evidence>
<dbReference type="EMBL" id="JASPKY010000279">
    <property type="protein sequence ID" value="KAK9711501.1"/>
    <property type="molecule type" value="Genomic_DNA"/>
</dbReference>
<reference evidence="1 2" key="1">
    <citation type="journal article" date="2024" name="BMC Genomics">
        <title>De novo assembly and annotation of Popillia japonica's genome with initial clues to its potential as an invasive pest.</title>
        <authorList>
            <person name="Cucini C."/>
            <person name="Boschi S."/>
            <person name="Funari R."/>
            <person name="Cardaioli E."/>
            <person name="Iannotti N."/>
            <person name="Marturano G."/>
            <person name="Paoli F."/>
            <person name="Bruttini M."/>
            <person name="Carapelli A."/>
            <person name="Frati F."/>
            <person name="Nardi F."/>
        </authorList>
    </citation>
    <scope>NUCLEOTIDE SEQUENCE [LARGE SCALE GENOMIC DNA]</scope>
    <source>
        <strain evidence="1">DMR45628</strain>
    </source>
</reference>
<protein>
    <submittedName>
        <fullName evidence="1">Uncharacterized protein</fullName>
    </submittedName>
</protein>
<accession>A0AAW1K0I7</accession>
<keyword evidence="2" id="KW-1185">Reference proteome</keyword>
<gene>
    <name evidence="1" type="ORF">QE152_g25452</name>
</gene>
<name>A0AAW1K0I7_POPJA</name>
<dbReference type="AlphaFoldDB" id="A0AAW1K0I7"/>
<comment type="caution">
    <text evidence="1">The sequence shown here is derived from an EMBL/GenBank/DDBJ whole genome shotgun (WGS) entry which is preliminary data.</text>
</comment>
<organism evidence="1 2">
    <name type="scientific">Popillia japonica</name>
    <name type="common">Japanese beetle</name>
    <dbReference type="NCBI Taxonomy" id="7064"/>
    <lineage>
        <taxon>Eukaryota</taxon>
        <taxon>Metazoa</taxon>
        <taxon>Ecdysozoa</taxon>
        <taxon>Arthropoda</taxon>
        <taxon>Hexapoda</taxon>
        <taxon>Insecta</taxon>
        <taxon>Pterygota</taxon>
        <taxon>Neoptera</taxon>
        <taxon>Endopterygota</taxon>
        <taxon>Coleoptera</taxon>
        <taxon>Polyphaga</taxon>
        <taxon>Scarabaeiformia</taxon>
        <taxon>Scarabaeidae</taxon>
        <taxon>Rutelinae</taxon>
        <taxon>Popillia</taxon>
    </lineage>
</organism>